<dbReference type="AlphaFoldDB" id="A0A1Y1Z0E7"/>
<dbReference type="Proteomes" id="UP000193920">
    <property type="component" value="Unassembled WGS sequence"/>
</dbReference>
<protein>
    <recommendedName>
        <fullName evidence="7">Acyltransferase 3 domain-containing protein</fullName>
    </recommendedName>
</protein>
<dbReference type="InterPro" id="IPR002656">
    <property type="entry name" value="Acyl_transf_3_dom"/>
</dbReference>
<name>A0A1Y1Z0E7_9FUNG</name>
<keyword evidence="9" id="KW-1185">Reference proteome</keyword>
<dbReference type="PANTHER" id="PTHR40074">
    <property type="entry name" value="O-ACETYLTRANSFERASE WECH"/>
    <property type="match status" value="1"/>
</dbReference>
<dbReference type="GO" id="GO:0016413">
    <property type="term" value="F:O-acetyltransferase activity"/>
    <property type="evidence" value="ECO:0007669"/>
    <property type="project" value="TreeGrafter"/>
</dbReference>
<dbReference type="PANTHER" id="PTHR40074:SF2">
    <property type="entry name" value="O-ACETYLTRANSFERASE WECH"/>
    <property type="match status" value="1"/>
</dbReference>
<sequence>MEQRRNSNNIELTLENKIYANENLDFDNISNNSNNSLNEEINNLIPNNNSENIKVNDKILNKPAQTRKYWVDLLRVFASYLVILIHYTGLCRARCGITTSSWNIAVLWDALARICVPSFVAISGMFFLNPEKNISISKIYKKYIYRIWKALLFWNIIYTVTDICIFNRSNVKIQWNYDFIMSLLHDIIVDGKYHLWYLNMCIGLYICTPFLRAITENKTATTYYIILVIGVLSPIDFILSLIKDYFPDDKIFDYIIKEFVHNIMFFFSFKYISYYILGYYLSQVTIKSKIKLYAIYFIGVLSSCITYVIKLSLSYKYKKESNSYTENNWSFNIAVMTISTFIFFKHTVNDLLEKLFKRYKSSKTFLKTLSDLSFGCYLIHVLFIEIFKSINFKPYLHHTYITIPLFTTIIWILCNICIYYIRKIKILRDFV</sequence>
<feature type="transmembrane region" description="Helical" evidence="6">
    <location>
        <begin position="329"/>
        <end position="348"/>
    </location>
</feature>
<evidence type="ECO:0000256" key="2">
    <source>
        <dbReference type="ARBA" id="ARBA00022475"/>
    </source>
</evidence>
<evidence type="ECO:0000259" key="7">
    <source>
        <dbReference type="Pfam" id="PF01757"/>
    </source>
</evidence>
<accession>A0A1Y1Z0E7</accession>
<feature type="transmembrane region" description="Helical" evidence="6">
    <location>
        <begin position="223"/>
        <end position="242"/>
    </location>
</feature>
<keyword evidence="2" id="KW-1003">Cell membrane</keyword>
<feature type="transmembrane region" description="Helical" evidence="6">
    <location>
        <begin position="150"/>
        <end position="169"/>
    </location>
</feature>
<feature type="transmembrane region" description="Helical" evidence="6">
    <location>
        <begin position="399"/>
        <end position="421"/>
    </location>
</feature>
<evidence type="ECO:0000256" key="1">
    <source>
        <dbReference type="ARBA" id="ARBA00004651"/>
    </source>
</evidence>
<evidence type="ECO:0000313" key="8">
    <source>
        <dbReference type="EMBL" id="ORY03762.1"/>
    </source>
</evidence>
<feature type="transmembrane region" description="Helical" evidence="6">
    <location>
        <begin position="293"/>
        <end position="309"/>
    </location>
</feature>
<feature type="transmembrane region" description="Helical" evidence="6">
    <location>
        <begin position="262"/>
        <end position="281"/>
    </location>
</feature>
<gene>
    <name evidence="8" type="ORF">LY90DRAFT_678540</name>
</gene>
<proteinExistence type="predicted"/>
<dbReference type="GO" id="GO:0009246">
    <property type="term" value="P:enterobacterial common antigen biosynthetic process"/>
    <property type="evidence" value="ECO:0007669"/>
    <property type="project" value="TreeGrafter"/>
</dbReference>
<dbReference type="GO" id="GO:0005886">
    <property type="term" value="C:plasma membrane"/>
    <property type="evidence" value="ECO:0007669"/>
    <property type="project" value="UniProtKB-SubCell"/>
</dbReference>
<comment type="caution">
    <text evidence="8">The sequence shown here is derived from an EMBL/GenBank/DDBJ whole genome shotgun (WGS) entry which is preliminary data.</text>
</comment>
<evidence type="ECO:0000256" key="5">
    <source>
        <dbReference type="ARBA" id="ARBA00023136"/>
    </source>
</evidence>
<feature type="domain" description="Acyltransferase 3" evidence="7">
    <location>
        <begin position="69"/>
        <end position="412"/>
    </location>
</feature>
<keyword evidence="5 6" id="KW-0472">Membrane</keyword>
<dbReference type="STRING" id="1754190.A0A1Y1Z0E7"/>
<dbReference type="EMBL" id="MCOG01000473">
    <property type="protein sequence ID" value="ORY03762.1"/>
    <property type="molecule type" value="Genomic_DNA"/>
</dbReference>
<keyword evidence="4 6" id="KW-1133">Transmembrane helix</keyword>
<evidence type="ECO:0000256" key="6">
    <source>
        <dbReference type="SAM" id="Phobius"/>
    </source>
</evidence>
<evidence type="ECO:0000313" key="9">
    <source>
        <dbReference type="Proteomes" id="UP000193920"/>
    </source>
</evidence>
<feature type="transmembrane region" description="Helical" evidence="6">
    <location>
        <begin position="369"/>
        <end position="387"/>
    </location>
</feature>
<feature type="transmembrane region" description="Helical" evidence="6">
    <location>
        <begin position="110"/>
        <end position="129"/>
    </location>
</feature>
<reference evidence="8 9" key="1">
    <citation type="submission" date="2016-08" db="EMBL/GenBank/DDBJ databases">
        <title>A Parts List for Fungal Cellulosomes Revealed by Comparative Genomics.</title>
        <authorList>
            <consortium name="DOE Joint Genome Institute"/>
            <person name="Haitjema C.H."/>
            <person name="Gilmore S.P."/>
            <person name="Henske J.K."/>
            <person name="Solomon K.V."/>
            <person name="De Groot R."/>
            <person name="Kuo A."/>
            <person name="Mondo S.J."/>
            <person name="Salamov A.A."/>
            <person name="Labutti K."/>
            <person name="Zhao Z."/>
            <person name="Chiniquy J."/>
            <person name="Barry K."/>
            <person name="Brewer H.M."/>
            <person name="Purvine S.O."/>
            <person name="Wright A.T."/>
            <person name="Boxma B."/>
            <person name="Van Alen T."/>
            <person name="Hackstein J.H."/>
            <person name="Baker S.E."/>
            <person name="Grigoriev I.V."/>
            <person name="O'Malley M.A."/>
        </authorList>
    </citation>
    <scope>NUCLEOTIDE SEQUENCE [LARGE SCALE GENOMIC DNA]</scope>
    <source>
        <strain evidence="8 9">G1</strain>
    </source>
</reference>
<organism evidence="8 9">
    <name type="scientific">Neocallimastix californiae</name>
    <dbReference type="NCBI Taxonomy" id="1754190"/>
    <lineage>
        <taxon>Eukaryota</taxon>
        <taxon>Fungi</taxon>
        <taxon>Fungi incertae sedis</taxon>
        <taxon>Chytridiomycota</taxon>
        <taxon>Chytridiomycota incertae sedis</taxon>
        <taxon>Neocallimastigomycetes</taxon>
        <taxon>Neocallimastigales</taxon>
        <taxon>Neocallimastigaceae</taxon>
        <taxon>Neocallimastix</taxon>
    </lineage>
</organism>
<evidence type="ECO:0000256" key="3">
    <source>
        <dbReference type="ARBA" id="ARBA00022692"/>
    </source>
</evidence>
<keyword evidence="3 6" id="KW-0812">Transmembrane</keyword>
<evidence type="ECO:0000256" key="4">
    <source>
        <dbReference type="ARBA" id="ARBA00022989"/>
    </source>
</evidence>
<feature type="transmembrane region" description="Helical" evidence="6">
    <location>
        <begin position="193"/>
        <end position="211"/>
    </location>
</feature>
<comment type="subcellular location">
    <subcellularLocation>
        <location evidence="1">Cell membrane</location>
        <topology evidence="1">Multi-pass membrane protein</topology>
    </subcellularLocation>
</comment>
<feature type="transmembrane region" description="Helical" evidence="6">
    <location>
        <begin position="69"/>
        <end position="90"/>
    </location>
</feature>
<dbReference type="Pfam" id="PF01757">
    <property type="entry name" value="Acyl_transf_3"/>
    <property type="match status" value="1"/>
</dbReference>